<dbReference type="InterPro" id="IPR017850">
    <property type="entry name" value="Alkaline_phosphatase_core_sf"/>
</dbReference>
<dbReference type="EMBL" id="CP046401">
    <property type="protein sequence ID" value="QGY47732.1"/>
    <property type="molecule type" value="Genomic_DNA"/>
</dbReference>
<keyword evidence="3" id="KW-0378">Hydrolase</keyword>
<dbReference type="Gene3D" id="3.40.720.10">
    <property type="entry name" value="Alkaline Phosphatase, subunit A"/>
    <property type="match status" value="1"/>
</dbReference>
<dbReference type="AlphaFoldDB" id="A0A6I6K5J3"/>
<keyword evidence="3" id="KW-0808">Transferase</keyword>
<gene>
    <name evidence="3" type="ORF">GM418_29930</name>
</gene>
<evidence type="ECO:0000313" key="3">
    <source>
        <dbReference type="EMBL" id="QGY47732.1"/>
    </source>
</evidence>
<dbReference type="GO" id="GO:0016740">
    <property type="term" value="F:transferase activity"/>
    <property type="evidence" value="ECO:0007669"/>
    <property type="project" value="UniProtKB-KW"/>
</dbReference>
<dbReference type="GO" id="GO:0004065">
    <property type="term" value="F:arylsulfatase activity"/>
    <property type="evidence" value="ECO:0007669"/>
    <property type="project" value="TreeGrafter"/>
</dbReference>
<dbReference type="PANTHER" id="PTHR42693">
    <property type="entry name" value="ARYLSULFATASE FAMILY MEMBER"/>
    <property type="match status" value="1"/>
</dbReference>
<evidence type="ECO:0000313" key="4">
    <source>
        <dbReference type="Proteomes" id="UP000428260"/>
    </source>
</evidence>
<name>A0A6I6K5J3_9BACT</name>
<evidence type="ECO:0000256" key="1">
    <source>
        <dbReference type="ARBA" id="ARBA00008779"/>
    </source>
</evidence>
<protein>
    <submittedName>
        <fullName evidence="3">Sulfatase-like hydrolase/transferase</fullName>
    </submittedName>
</protein>
<organism evidence="3 4">
    <name type="scientific">Maribellus comscasis</name>
    <dbReference type="NCBI Taxonomy" id="2681766"/>
    <lineage>
        <taxon>Bacteria</taxon>
        <taxon>Pseudomonadati</taxon>
        <taxon>Bacteroidota</taxon>
        <taxon>Bacteroidia</taxon>
        <taxon>Marinilabiliales</taxon>
        <taxon>Prolixibacteraceae</taxon>
        <taxon>Maribellus</taxon>
    </lineage>
</organism>
<sequence>MKNKRLIIISGLFSILVSGCHTKDNNIEKEGPVPPNIIFLLADDMRWDVMGCAGNKQIHTPNLDSLGTKGIRFNNAFVTTSVCCSSRASILTGQYVSRHGIQDFKTPLNAYAFSMTYPMLMKEAGYQVGFIGKYGIGRNVDNVAGNFDYFWGTATQPNYENTDENGNYIHYTDLVANHINEFMETTSKNKPFCLSVSFKAPHVQDGDPRQFIYNPRFKGLYIEDTIPEEPTNTLEEWEKFPSFFKKDNEARKRWEVRFSNPQQYQESVKGYYRLITGLDEVVGKVRDQLKNKDMAKNTIIIFFSDNGFYLGEHGLAGKWYGHEPSIRVPLIIYDPRQPDLAGKQISEIALNIDIAPTILAYAGIEIPDSVQGNDLGQLLVPDKTDKWRTFFYYEHLMKQFPTIPPSQGLRTQGYKYLIYPEANPVYEEIYDLKNDVKETRNLMEISGNEMLRDSLRVKFQQIQEEILNR</sequence>
<evidence type="ECO:0000259" key="2">
    <source>
        <dbReference type="Pfam" id="PF00884"/>
    </source>
</evidence>
<dbReference type="Pfam" id="PF00884">
    <property type="entry name" value="Sulfatase"/>
    <property type="match status" value="1"/>
</dbReference>
<comment type="similarity">
    <text evidence="1">Belongs to the sulfatase family.</text>
</comment>
<dbReference type="PROSITE" id="PS51257">
    <property type="entry name" value="PROKAR_LIPOPROTEIN"/>
    <property type="match status" value="1"/>
</dbReference>
<dbReference type="Proteomes" id="UP000428260">
    <property type="component" value="Chromosome"/>
</dbReference>
<dbReference type="CDD" id="cd16031">
    <property type="entry name" value="G6S_like"/>
    <property type="match status" value="1"/>
</dbReference>
<dbReference type="InterPro" id="IPR050738">
    <property type="entry name" value="Sulfatase"/>
</dbReference>
<keyword evidence="4" id="KW-1185">Reference proteome</keyword>
<proteinExistence type="inferred from homology"/>
<dbReference type="SUPFAM" id="SSF53649">
    <property type="entry name" value="Alkaline phosphatase-like"/>
    <property type="match status" value="1"/>
</dbReference>
<reference evidence="3 4" key="1">
    <citation type="submission" date="2019-11" db="EMBL/GenBank/DDBJ databases">
        <authorList>
            <person name="Zheng R.K."/>
            <person name="Sun C.M."/>
        </authorList>
    </citation>
    <scope>NUCLEOTIDE SEQUENCE [LARGE SCALE GENOMIC DNA]</scope>
    <source>
        <strain evidence="3 4">WC007</strain>
    </source>
</reference>
<dbReference type="InterPro" id="IPR000917">
    <property type="entry name" value="Sulfatase_N"/>
</dbReference>
<dbReference type="KEGG" id="mcos:GM418_29930"/>
<accession>A0A6I6K5J3</accession>
<dbReference type="RefSeq" id="WP_158871888.1">
    <property type="nucleotide sequence ID" value="NZ_CP046401.1"/>
</dbReference>
<feature type="domain" description="Sulfatase N-terminal" evidence="2">
    <location>
        <begin position="35"/>
        <end position="364"/>
    </location>
</feature>
<dbReference type="PANTHER" id="PTHR42693:SF33">
    <property type="entry name" value="ARYLSULFATASE"/>
    <property type="match status" value="1"/>
</dbReference>